<accession>Q4RBF2</accession>
<proteinExistence type="predicted"/>
<dbReference type="OrthoDB" id="9219639at2759"/>
<protein>
    <submittedName>
        <fullName evidence="1">(spotted green pufferfish) hypothetical protein</fullName>
    </submittedName>
</protein>
<evidence type="ECO:0000313" key="1">
    <source>
        <dbReference type="EMBL" id="CAG14281.1"/>
    </source>
</evidence>
<dbReference type="AlphaFoldDB" id="Q4RBF2"/>
<name>Q4RBF2_TETNG</name>
<dbReference type="EMBL" id="CAAE01021568">
    <property type="protein sequence ID" value="CAG14281.1"/>
    <property type="molecule type" value="Genomic_DNA"/>
</dbReference>
<reference evidence="1" key="1">
    <citation type="journal article" date="2004" name="Nature">
        <title>Genome duplication in the teleost fish Tetraodon nigroviridis reveals the early vertebrate proto-karyotype.</title>
        <authorList>
            <person name="Jaillon O."/>
            <person name="Aury J.-M."/>
            <person name="Brunet F."/>
            <person name="Petit J.-L."/>
            <person name="Stange-Thomann N."/>
            <person name="Mauceli E."/>
            <person name="Bouneau L."/>
            <person name="Fischer C."/>
            <person name="Ozouf-Costaz C."/>
            <person name="Bernot A."/>
            <person name="Nicaud S."/>
            <person name="Jaffe D."/>
            <person name="Fisher S."/>
            <person name="Lutfalla G."/>
            <person name="Dossat C."/>
            <person name="Segurens B."/>
            <person name="Dasilva C."/>
            <person name="Salanoubat M."/>
            <person name="Levy M."/>
            <person name="Boudet N."/>
            <person name="Castellano S."/>
            <person name="Anthouard V."/>
            <person name="Jubin C."/>
            <person name="Castelli V."/>
            <person name="Katinka M."/>
            <person name="Vacherie B."/>
            <person name="Biemont C."/>
            <person name="Skalli Z."/>
            <person name="Cattolico L."/>
            <person name="Poulain J."/>
            <person name="De Berardinis V."/>
            <person name="Cruaud C."/>
            <person name="Duprat S."/>
            <person name="Brottier P."/>
            <person name="Coutanceau J.-P."/>
            <person name="Gouzy J."/>
            <person name="Parra G."/>
            <person name="Lardier G."/>
            <person name="Chapple C."/>
            <person name="McKernan K.J."/>
            <person name="McEwan P."/>
            <person name="Bosak S."/>
            <person name="Kellis M."/>
            <person name="Volff J.-N."/>
            <person name="Guigo R."/>
            <person name="Zody M.C."/>
            <person name="Mesirov J."/>
            <person name="Lindblad-Toh K."/>
            <person name="Birren B."/>
            <person name="Nusbaum C."/>
            <person name="Kahn D."/>
            <person name="Robinson-Rechavi M."/>
            <person name="Laudet V."/>
            <person name="Schachter V."/>
            <person name="Quetier F."/>
            <person name="Saurin W."/>
            <person name="Scarpelli C."/>
            <person name="Wincker P."/>
            <person name="Lander E.S."/>
            <person name="Weissenbach J."/>
            <person name="Roest Crollius H."/>
        </authorList>
    </citation>
    <scope>NUCLEOTIDE SEQUENCE [LARGE SCALE GENOMIC DNA]</scope>
</reference>
<dbReference type="KEGG" id="tng:GSTEN00036092G001"/>
<feature type="non-terminal residue" evidence="1">
    <location>
        <position position="1"/>
    </location>
</feature>
<gene>
    <name evidence="1" type="ORF">GSTENG00036092001</name>
</gene>
<comment type="caution">
    <text evidence="1">The sequence shown here is derived from an EMBL/GenBank/DDBJ whole genome shotgun (WGS) entry which is preliminary data.</text>
</comment>
<sequence>ALMYNKTDAAGWCFTAYCNSTCNVEKLVRPCQSTTPPSTTVITTTTESSTATASVVTTPSVDCLFLTPSRKVCVWAGETLIILHSMDSITASRKIVPTFWCKRSFPDTIFPSSSTTRTVMLLEL</sequence>
<organism evidence="1">
    <name type="scientific">Tetraodon nigroviridis</name>
    <name type="common">Spotted green pufferfish</name>
    <name type="synonym">Chelonodon nigroviridis</name>
    <dbReference type="NCBI Taxonomy" id="99883"/>
    <lineage>
        <taxon>Eukaryota</taxon>
        <taxon>Metazoa</taxon>
        <taxon>Chordata</taxon>
        <taxon>Craniata</taxon>
        <taxon>Vertebrata</taxon>
        <taxon>Euteleostomi</taxon>
        <taxon>Actinopterygii</taxon>
        <taxon>Neopterygii</taxon>
        <taxon>Teleostei</taxon>
        <taxon>Neoteleostei</taxon>
        <taxon>Acanthomorphata</taxon>
        <taxon>Eupercaria</taxon>
        <taxon>Tetraodontiformes</taxon>
        <taxon>Tetradontoidea</taxon>
        <taxon>Tetraodontidae</taxon>
        <taxon>Tetraodon</taxon>
    </lineage>
</organism>
<reference evidence="1" key="2">
    <citation type="submission" date="2004-02" db="EMBL/GenBank/DDBJ databases">
        <authorList>
            <consortium name="Genoscope"/>
            <consortium name="Whitehead Institute Centre for Genome Research"/>
        </authorList>
    </citation>
    <scope>NUCLEOTIDE SEQUENCE</scope>
</reference>